<dbReference type="EMBL" id="KQ424457">
    <property type="protein sequence ID" value="KOF70980.1"/>
    <property type="molecule type" value="Genomic_DNA"/>
</dbReference>
<gene>
    <name evidence="2" type="ORF">OCBIM_22001870mg</name>
</gene>
<name>A0A0L8G322_OCTBM</name>
<evidence type="ECO:0000313" key="2">
    <source>
        <dbReference type="EMBL" id="KOF70980.1"/>
    </source>
</evidence>
<protein>
    <submittedName>
        <fullName evidence="2">Uncharacterized protein</fullName>
    </submittedName>
</protein>
<proteinExistence type="predicted"/>
<feature type="region of interest" description="Disordered" evidence="1">
    <location>
        <begin position="19"/>
        <end position="74"/>
    </location>
</feature>
<accession>A0A0L8G322</accession>
<feature type="compositionally biased region" description="Basic and acidic residues" evidence="1">
    <location>
        <begin position="58"/>
        <end position="68"/>
    </location>
</feature>
<feature type="compositionally biased region" description="Polar residues" evidence="1">
    <location>
        <begin position="26"/>
        <end position="45"/>
    </location>
</feature>
<dbReference type="OrthoDB" id="5831756at2759"/>
<organism evidence="2">
    <name type="scientific">Octopus bimaculoides</name>
    <name type="common">California two-spotted octopus</name>
    <dbReference type="NCBI Taxonomy" id="37653"/>
    <lineage>
        <taxon>Eukaryota</taxon>
        <taxon>Metazoa</taxon>
        <taxon>Spiralia</taxon>
        <taxon>Lophotrochozoa</taxon>
        <taxon>Mollusca</taxon>
        <taxon>Cephalopoda</taxon>
        <taxon>Coleoidea</taxon>
        <taxon>Octopodiformes</taxon>
        <taxon>Octopoda</taxon>
        <taxon>Incirrata</taxon>
        <taxon>Octopodidae</taxon>
        <taxon>Octopus</taxon>
    </lineage>
</organism>
<sequence length="112" mass="12497">MLIHFNNLSNFLLSSCSNDEADDYNSPVNSRISSADVSRQSTQDYSDAAAPPPTDLPYEEKETEKRTELPSPARNRWIDAIQKVCSQLGDPEVDGLNGDSREKWWARHANGG</sequence>
<reference evidence="2" key="1">
    <citation type="submission" date="2015-07" db="EMBL/GenBank/DDBJ databases">
        <title>MeaNS - Measles Nucleotide Surveillance Program.</title>
        <authorList>
            <person name="Tran T."/>
            <person name="Druce J."/>
        </authorList>
    </citation>
    <scope>NUCLEOTIDE SEQUENCE</scope>
    <source>
        <strain evidence="2">UCB-OBI-ISO-001</strain>
        <tissue evidence="2">Gonad</tissue>
    </source>
</reference>
<evidence type="ECO:0000256" key="1">
    <source>
        <dbReference type="SAM" id="MobiDB-lite"/>
    </source>
</evidence>
<dbReference type="AlphaFoldDB" id="A0A0L8G322"/>